<dbReference type="SUPFAM" id="SSF54236">
    <property type="entry name" value="Ubiquitin-like"/>
    <property type="match status" value="1"/>
</dbReference>
<dbReference type="Gene3D" id="3.10.20.90">
    <property type="entry name" value="Phosphatidylinositol 3-kinase Catalytic Subunit, Chain A, domain 1"/>
    <property type="match status" value="1"/>
</dbReference>
<feature type="domain" description="Ubiquitin-like" evidence="2">
    <location>
        <begin position="22"/>
        <end position="93"/>
    </location>
</feature>
<dbReference type="PANTHER" id="PTHR10562">
    <property type="entry name" value="SMALL UBIQUITIN-RELATED MODIFIER"/>
    <property type="match status" value="1"/>
</dbReference>
<evidence type="ECO:0000313" key="4">
    <source>
        <dbReference type="Proteomes" id="UP000775213"/>
    </source>
</evidence>
<gene>
    <name evidence="3" type="ORF">IEQ34_002226</name>
</gene>
<dbReference type="InterPro" id="IPR000626">
    <property type="entry name" value="Ubiquitin-like_dom"/>
</dbReference>
<comment type="similarity">
    <text evidence="1">Belongs to the ubiquitin family. SUMO subfamily.</text>
</comment>
<dbReference type="EMBL" id="JAGFBR010000003">
    <property type="protein sequence ID" value="KAH0468994.1"/>
    <property type="molecule type" value="Genomic_DNA"/>
</dbReference>
<evidence type="ECO:0000313" key="3">
    <source>
        <dbReference type="EMBL" id="KAH0468994.1"/>
    </source>
</evidence>
<evidence type="ECO:0000259" key="2">
    <source>
        <dbReference type="PROSITE" id="PS50053"/>
    </source>
</evidence>
<dbReference type="Pfam" id="PF11976">
    <property type="entry name" value="Rad60-SLD"/>
    <property type="match status" value="1"/>
</dbReference>
<dbReference type="SMART" id="SM00213">
    <property type="entry name" value="UBQ"/>
    <property type="match status" value="1"/>
</dbReference>
<dbReference type="InterPro" id="IPR029071">
    <property type="entry name" value="Ubiquitin-like_domsf"/>
</dbReference>
<accession>A0AAV7HML5</accession>
<evidence type="ECO:0000256" key="1">
    <source>
        <dbReference type="RuleBase" id="RU361190"/>
    </source>
</evidence>
<sequence>MASTSSEQDKGQSKKRKGEEILSILVKCQGRKEASFRVVASTKFSEMKSAYCNRQSLPINSVTFVFDGRQICDEDTPEQLKMKFGDEIVALIH</sequence>
<dbReference type="PROSITE" id="PS50053">
    <property type="entry name" value="UBIQUITIN_2"/>
    <property type="match status" value="1"/>
</dbReference>
<reference evidence="3 4" key="1">
    <citation type="journal article" date="2021" name="Hortic Res">
        <title>Chromosome-scale assembly of the Dendrobium chrysotoxum genome enhances the understanding of orchid evolution.</title>
        <authorList>
            <person name="Zhang Y."/>
            <person name="Zhang G.Q."/>
            <person name="Zhang D."/>
            <person name="Liu X.D."/>
            <person name="Xu X.Y."/>
            <person name="Sun W.H."/>
            <person name="Yu X."/>
            <person name="Zhu X."/>
            <person name="Wang Z.W."/>
            <person name="Zhao X."/>
            <person name="Zhong W.Y."/>
            <person name="Chen H."/>
            <person name="Yin W.L."/>
            <person name="Huang T."/>
            <person name="Niu S.C."/>
            <person name="Liu Z.J."/>
        </authorList>
    </citation>
    <scope>NUCLEOTIDE SEQUENCE [LARGE SCALE GENOMIC DNA]</scope>
    <source>
        <strain evidence="3">Lindl</strain>
    </source>
</reference>
<protein>
    <recommendedName>
        <fullName evidence="1">Small ubiquitin-related modifier</fullName>
        <shortName evidence="1">SUMO</shortName>
    </recommendedName>
</protein>
<comment type="caution">
    <text evidence="3">The sequence shown here is derived from an EMBL/GenBank/DDBJ whole genome shotgun (WGS) entry which is preliminary data.</text>
</comment>
<name>A0AAV7HML5_DENCH</name>
<dbReference type="GO" id="GO:0005634">
    <property type="term" value="C:nucleus"/>
    <property type="evidence" value="ECO:0007669"/>
    <property type="project" value="UniProtKB-SubCell"/>
</dbReference>
<proteinExistence type="inferred from homology"/>
<keyword evidence="4" id="KW-1185">Reference proteome</keyword>
<keyword evidence="1" id="KW-0833">Ubl conjugation pathway</keyword>
<dbReference type="AlphaFoldDB" id="A0AAV7HML5"/>
<keyword evidence="1" id="KW-0539">Nucleus</keyword>
<dbReference type="InterPro" id="IPR022617">
    <property type="entry name" value="Rad60/SUMO-like_dom"/>
</dbReference>
<dbReference type="Proteomes" id="UP000775213">
    <property type="component" value="Unassembled WGS sequence"/>
</dbReference>
<organism evidence="3 4">
    <name type="scientific">Dendrobium chrysotoxum</name>
    <name type="common">Orchid</name>
    <dbReference type="NCBI Taxonomy" id="161865"/>
    <lineage>
        <taxon>Eukaryota</taxon>
        <taxon>Viridiplantae</taxon>
        <taxon>Streptophyta</taxon>
        <taxon>Embryophyta</taxon>
        <taxon>Tracheophyta</taxon>
        <taxon>Spermatophyta</taxon>
        <taxon>Magnoliopsida</taxon>
        <taxon>Liliopsida</taxon>
        <taxon>Asparagales</taxon>
        <taxon>Orchidaceae</taxon>
        <taxon>Epidendroideae</taxon>
        <taxon>Malaxideae</taxon>
        <taxon>Dendrobiinae</taxon>
        <taxon>Dendrobium</taxon>
    </lineage>
</organism>
<comment type="subcellular location">
    <subcellularLocation>
        <location evidence="1">Nucleus</location>
    </subcellularLocation>
</comment>